<dbReference type="Proteomes" id="UP000066549">
    <property type="component" value="Chromosome"/>
</dbReference>
<feature type="binding site" evidence="6">
    <location>
        <position position="303"/>
    </location>
    <ligand>
        <name>S-adenosyl-L-methionine</name>
        <dbReference type="ChEBI" id="CHEBI:59789"/>
    </ligand>
</feature>
<organism evidence="8 9">
    <name type="scientific">Methylophilales bacterium MBRS-H7</name>
    <dbReference type="NCBI Taxonomy" id="1623450"/>
    <lineage>
        <taxon>Bacteria</taxon>
        <taxon>Pseudomonadati</taxon>
        <taxon>Pseudomonadota</taxon>
        <taxon>Betaproteobacteria</taxon>
        <taxon>Nitrosomonadales</taxon>
        <taxon>OM43 clade</taxon>
    </lineage>
</organism>
<dbReference type="PANTHER" id="PTHR22807:SF53">
    <property type="entry name" value="RIBOSOMAL RNA SMALL SUBUNIT METHYLTRANSFERASE B-RELATED"/>
    <property type="match status" value="1"/>
</dbReference>
<dbReference type="Pfam" id="PF01189">
    <property type="entry name" value="Methyltr_RsmB-F"/>
    <property type="match status" value="1"/>
</dbReference>
<dbReference type="Gene3D" id="3.40.50.150">
    <property type="entry name" value="Vaccinia Virus protein VP39"/>
    <property type="match status" value="1"/>
</dbReference>
<evidence type="ECO:0000256" key="2">
    <source>
        <dbReference type="ARBA" id="ARBA00022603"/>
    </source>
</evidence>
<name>A0A0H4JAZ3_9PROT</name>
<dbReference type="InterPro" id="IPR029063">
    <property type="entry name" value="SAM-dependent_MTases_sf"/>
</dbReference>
<dbReference type="EMBL" id="CP011002">
    <property type="protein sequence ID" value="AKO65672.1"/>
    <property type="molecule type" value="Genomic_DNA"/>
</dbReference>
<keyword evidence="2 6" id="KW-0489">Methyltransferase</keyword>
<comment type="caution">
    <text evidence="6">Lacks conserved residue(s) required for the propagation of feature annotation.</text>
</comment>
<evidence type="ECO:0000256" key="1">
    <source>
        <dbReference type="ARBA" id="ARBA00007494"/>
    </source>
</evidence>
<feature type="binding site" evidence="6">
    <location>
        <position position="256"/>
    </location>
    <ligand>
        <name>S-adenosyl-L-methionine</name>
        <dbReference type="ChEBI" id="CHEBI:59789"/>
    </ligand>
</feature>
<dbReference type="SUPFAM" id="SSF53335">
    <property type="entry name" value="S-adenosyl-L-methionine-dependent methyltransferases"/>
    <property type="match status" value="1"/>
</dbReference>
<evidence type="ECO:0000313" key="8">
    <source>
        <dbReference type="EMBL" id="AKO65672.1"/>
    </source>
</evidence>
<dbReference type="InterPro" id="IPR049560">
    <property type="entry name" value="MeTrfase_RsmB-F_NOP2_cat"/>
</dbReference>
<keyword evidence="5 6" id="KW-0694">RNA-binding</keyword>
<dbReference type="CDD" id="cd02440">
    <property type="entry name" value="AdoMet_MTases"/>
    <property type="match status" value="1"/>
</dbReference>
<evidence type="ECO:0000256" key="3">
    <source>
        <dbReference type="ARBA" id="ARBA00022679"/>
    </source>
</evidence>
<dbReference type="InterPro" id="IPR018314">
    <property type="entry name" value="RsmB/NOL1/NOP2-like_CS"/>
</dbReference>
<proteinExistence type="inferred from homology"/>
<dbReference type="GO" id="GO:0008173">
    <property type="term" value="F:RNA methyltransferase activity"/>
    <property type="evidence" value="ECO:0007669"/>
    <property type="project" value="InterPro"/>
</dbReference>
<evidence type="ECO:0000256" key="5">
    <source>
        <dbReference type="ARBA" id="ARBA00022884"/>
    </source>
</evidence>
<dbReference type="PRINTS" id="PR02008">
    <property type="entry name" value="RCMTFAMILY"/>
</dbReference>
<feature type="domain" description="SAM-dependent MTase RsmB/NOP-type" evidence="7">
    <location>
        <begin position="137"/>
        <end position="419"/>
    </location>
</feature>
<dbReference type="InterPro" id="IPR023267">
    <property type="entry name" value="RCMT"/>
</dbReference>
<dbReference type="PANTHER" id="PTHR22807">
    <property type="entry name" value="NOP2 YEAST -RELATED NOL1/NOP2/FMU SUN DOMAIN-CONTAINING"/>
    <property type="match status" value="1"/>
</dbReference>
<protein>
    <recommendedName>
        <fullName evidence="7">SAM-dependent MTase RsmB/NOP-type domain-containing protein</fullName>
    </recommendedName>
</protein>
<dbReference type="AlphaFoldDB" id="A0A0H4JAZ3"/>
<dbReference type="GO" id="GO:0003723">
    <property type="term" value="F:RNA binding"/>
    <property type="evidence" value="ECO:0007669"/>
    <property type="project" value="UniProtKB-UniRule"/>
</dbReference>
<gene>
    <name evidence="8" type="ORF">VI33_02740</name>
</gene>
<dbReference type="OrthoDB" id="9810297at2"/>
<keyword evidence="4 6" id="KW-0949">S-adenosyl-L-methionine</keyword>
<evidence type="ECO:0000313" key="9">
    <source>
        <dbReference type="Proteomes" id="UP000066549"/>
    </source>
</evidence>
<evidence type="ECO:0000256" key="4">
    <source>
        <dbReference type="ARBA" id="ARBA00022691"/>
    </source>
</evidence>
<dbReference type="GO" id="GO:0001510">
    <property type="term" value="P:RNA methylation"/>
    <property type="evidence" value="ECO:0007669"/>
    <property type="project" value="InterPro"/>
</dbReference>
<keyword evidence="3 6" id="KW-0808">Transferase</keyword>
<sequence>MNIFLFKKISSALQDHLNSEHPADSNLSYFFKNNTNLGVKERGEVAETYYGIIRNKLLYENLMQSSQVENLVVAHLIIEKSYSDEEIKVLFPDITISTKAIKDRLNKISDSWIRYSLPEWIFRKLAESYDEKKIKLVLNKLISPSYLDVRVNTIKEKSREVIIKNLQDNLSINPKKIALSNLSPIGVRLPRGSQIQNLPIFKDGLIEVQDEGSQILSFIVDANRKHMVADFCAGAGGKTLALGAMMSGSGRLYAFDVNDKRLTNLRKRLKRSGLSNTVCHHINNENDVRIKRLRGKFDRVLVDAPCSGLGTIRRNPDLKWKHDLDTIFEMQKKQLNILTAASKLTKLGGRLIYATCSFIPEENEDVVNGFVKDNSGFKVMSIQPILDKYDIAVTTGDFFKTKFDEHDMDGFFAAVLERVY</sequence>
<reference evidence="8 9" key="1">
    <citation type="submission" date="2015-03" db="EMBL/GenBank/DDBJ databases">
        <title>Comparative analysis of the OM43 clade including a novel species from Red Sea uncovers genomic and metabolic diversity among marine methylotrophs.</title>
        <authorList>
            <person name="Jimenez-Infante F."/>
            <person name="Ngugi D.K."/>
            <person name="Vinu M."/>
            <person name="Alam I."/>
            <person name="Kamau A."/>
            <person name="Blom J."/>
            <person name="Bajic V.B."/>
            <person name="Stingl U."/>
        </authorList>
    </citation>
    <scope>NUCLEOTIDE SEQUENCE [LARGE SCALE GENOMIC DNA]</scope>
    <source>
        <strain evidence="8 9">MBRSH7</strain>
    </source>
</reference>
<dbReference type="PROSITE" id="PS51686">
    <property type="entry name" value="SAM_MT_RSMB_NOP"/>
    <property type="match status" value="1"/>
</dbReference>
<comment type="similarity">
    <text evidence="1 6">Belongs to the class I-like SAM-binding methyltransferase superfamily. RsmB/NOP family.</text>
</comment>
<feature type="active site" description="Nucleophile" evidence="6">
    <location>
        <position position="356"/>
    </location>
</feature>
<evidence type="ECO:0000259" key="7">
    <source>
        <dbReference type="PROSITE" id="PS51686"/>
    </source>
</evidence>
<keyword evidence="9" id="KW-1185">Reference proteome</keyword>
<dbReference type="InterPro" id="IPR001678">
    <property type="entry name" value="MeTrfase_RsmB-F_NOP2_dom"/>
</dbReference>
<accession>A0A0H4JAZ3</accession>
<evidence type="ECO:0000256" key="6">
    <source>
        <dbReference type="PROSITE-ProRule" id="PRU01023"/>
    </source>
</evidence>
<dbReference type="PROSITE" id="PS01153">
    <property type="entry name" value="NOL1_NOP2_SUN"/>
    <property type="match status" value="1"/>
</dbReference>